<proteinExistence type="predicted"/>
<dbReference type="Proteomes" id="UP001161247">
    <property type="component" value="Chromosome 8"/>
</dbReference>
<name>A0AAV1E822_OLDCO</name>
<organism evidence="2 3">
    <name type="scientific">Oldenlandia corymbosa var. corymbosa</name>
    <dbReference type="NCBI Taxonomy" id="529605"/>
    <lineage>
        <taxon>Eukaryota</taxon>
        <taxon>Viridiplantae</taxon>
        <taxon>Streptophyta</taxon>
        <taxon>Embryophyta</taxon>
        <taxon>Tracheophyta</taxon>
        <taxon>Spermatophyta</taxon>
        <taxon>Magnoliopsida</taxon>
        <taxon>eudicotyledons</taxon>
        <taxon>Gunneridae</taxon>
        <taxon>Pentapetalae</taxon>
        <taxon>asterids</taxon>
        <taxon>lamiids</taxon>
        <taxon>Gentianales</taxon>
        <taxon>Rubiaceae</taxon>
        <taxon>Rubioideae</taxon>
        <taxon>Spermacoceae</taxon>
        <taxon>Hedyotis-Oldenlandia complex</taxon>
        <taxon>Oldenlandia</taxon>
    </lineage>
</organism>
<sequence>MGGVPFQTRSSQPINVLDYSEDDLEEENEDEGDEEIEFDEDDVHDSVRMGAYHRDTPIYNLSSYPPPLFGCPQPGPGGLPSPPTPIPFPMSGVWRSPHYSPSFPRPGQFPKDTSTGSRPHLSRPLRHLPPRTVPLAEVPSPLEYLHVLPLSLIPCALAEVPDPLEYLHVQLPLLHHQCSVFSNMYVKLDTSSGSVENRNNRCQFSVSSIPVCT</sequence>
<gene>
    <name evidence="2" type="ORF">OLC1_LOCUS22274</name>
</gene>
<keyword evidence="3" id="KW-1185">Reference proteome</keyword>
<evidence type="ECO:0000313" key="2">
    <source>
        <dbReference type="EMBL" id="CAI9115828.1"/>
    </source>
</evidence>
<evidence type="ECO:0000313" key="3">
    <source>
        <dbReference type="Proteomes" id="UP001161247"/>
    </source>
</evidence>
<dbReference type="AlphaFoldDB" id="A0AAV1E822"/>
<evidence type="ECO:0000256" key="1">
    <source>
        <dbReference type="SAM" id="MobiDB-lite"/>
    </source>
</evidence>
<dbReference type="EMBL" id="OX459125">
    <property type="protein sequence ID" value="CAI9115828.1"/>
    <property type="molecule type" value="Genomic_DNA"/>
</dbReference>
<feature type="region of interest" description="Disordered" evidence="1">
    <location>
        <begin position="101"/>
        <end position="128"/>
    </location>
</feature>
<protein>
    <submittedName>
        <fullName evidence="2">OLC1v1016829C1</fullName>
    </submittedName>
</protein>
<reference evidence="2" key="1">
    <citation type="submission" date="2023-03" db="EMBL/GenBank/DDBJ databases">
        <authorList>
            <person name="Julca I."/>
        </authorList>
    </citation>
    <scope>NUCLEOTIDE SEQUENCE</scope>
</reference>
<feature type="compositionally biased region" description="Acidic residues" evidence="1">
    <location>
        <begin position="19"/>
        <end position="43"/>
    </location>
</feature>
<accession>A0AAV1E822</accession>
<feature type="region of interest" description="Disordered" evidence="1">
    <location>
        <begin position="1"/>
        <end position="45"/>
    </location>
</feature>